<keyword evidence="4" id="KW-1185">Reference proteome</keyword>
<keyword evidence="2" id="KW-0732">Signal</keyword>
<reference evidence="3 4" key="1">
    <citation type="journal article" date="2010" name="Stand. Genomic Sci.">
        <title>Complete genome sequence of Cellulomonas flavigena type strain (134).</title>
        <authorList>
            <person name="Abt B."/>
            <person name="Foster B."/>
            <person name="Lapidus A."/>
            <person name="Clum A."/>
            <person name="Sun H."/>
            <person name="Pukall R."/>
            <person name="Lucas S."/>
            <person name="Glavina Del Rio T."/>
            <person name="Nolan M."/>
            <person name="Tice H."/>
            <person name="Cheng J.F."/>
            <person name="Pitluck S."/>
            <person name="Liolios K."/>
            <person name="Ivanova N."/>
            <person name="Mavromatis K."/>
            <person name="Ovchinnikova G."/>
            <person name="Pati A."/>
            <person name="Goodwin L."/>
            <person name="Chen A."/>
            <person name="Palaniappan K."/>
            <person name="Land M."/>
            <person name="Hauser L."/>
            <person name="Chang Y.J."/>
            <person name="Jeffries C.D."/>
            <person name="Rohde M."/>
            <person name="Goker M."/>
            <person name="Woyke T."/>
            <person name="Bristow J."/>
            <person name="Eisen J.A."/>
            <person name="Markowitz V."/>
            <person name="Hugenholtz P."/>
            <person name="Kyrpides N.C."/>
            <person name="Klenk H.P."/>
        </authorList>
    </citation>
    <scope>NUCLEOTIDE SEQUENCE [LARGE SCALE GENOMIC DNA]</scope>
    <source>
        <strain evidence="4">ATCC 482 / DSM 20109 / BCRC 11376 / JCM 18109 / NBRC 3775 / NCIMB 8073 / NRS 134</strain>
    </source>
</reference>
<evidence type="ECO:0000256" key="1">
    <source>
        <dbReference type="SAM" id="MobiDB-lite"/>
    </source>
</evidence>
<evidence type="ECO:0000313" key="3">
    <source>
        <dbReference type="EMBL" id="ADG75440.1"/>
    </source>
</evidence>
<dbReference type="OrthoDB" id="4870882at2"/>
<dbReference type="Proteomes" id="UP000000849">
    <property type="component" value="Chromosome"/>
</dbReference>
<feature type="region of interest" description="Disordered" evidence="1">
    <location>
        <begin position="25"/>
        <end position="48"/>
    </location>
</feature>
<dbReference type="EMBL" id="CP001964">
    <property type="protein sequence ID" value="ADG75440.1"/>
    <property type="molecule type" value="Genomic_DNA"/>
</dbReference>
<protein>
    <recommendedName>
        <fullName evidence="5">Lipoprotein</fullName>
    </recommendedName>
</protein>
<name>D5UI95_CELFN</name>
<dbReference type="AlphaFoldDB" id="D5UI95"/>
<evidence type="ECO:0000313" key="4">
    <source>
        <dbReference type="Proteomes" id="UP000000849"/>
    </source>
</evidence>
<dbReference type="HOGENOM" id="CLU_1388084_0_0_11"/>
<evidence type="ECO:0000256" key="2">
    <source>
        <dbReference type="SAM" id="SignalP"/>
    </source>
</evidence>
<dbReference type="RefSeq" id="WP_013117773.1">
    <property type="nucleotide sequence ID" value="NC_014151.1"/>
</dbReference>
<evidence type="ECO:0008006" key="5">
    <source>
        <dbReference type="Google" id="ProtNLM"/>
    </source>
</evidence>
<feature type="chain" id="PRO_5003077500" description="Lipoprotein" evidence="2">
    <location>
        <begin position="25"/>
        <end position="196"/>
    </location>
</feature>
<dbReference type="STRING" id="446466.Cfla_2552"/>
<proteinExistence type="predicted"/>
<dbReference type="PROSITE" id="PS51257">
    <property type="entry name" value="PROKAR_LIPOPROTEIN"/>
    <property type="match status" value="1"/>
</dbReference>
<sequence>MRRRSLVPLTCGVMALLAACGASSEEPAQPTASGGAHAPTEASDVAPITPEGRRVELGDVGSVVVPATATVEQRQTGTPAEQLVVVFDDPARSAVEITWATEDPADVDEASWAMEQAARVNPAISDYERTRVTWPGSPVSVLATWTEEMPGDTGAQVEGIRLAVKDEQDRSVALVGFAPTLAGSDAESVVLSLQLG</sequence>
<dbReference type="KEGG" id="cfl:Cfla_2552"/>
<feature type="signal peptide" evidence="2">
    <location>
        <begin position="1"/>
        <end position="24"/>
    </location>
</feature>
<accession>D5UI95</accession>
<gene>
    <name evidence="3" type="ordered locus">Cfla_2552</name>
</gene>
<organism evidence="3 4">
    <name type="scientific">Cellulomonas flavigena (strain ATCC 482 / DSM 20109 / BCRC 11376 / JCM 18109 / NBRC 3775 / NCIMB 8073 / NRS 134)</name>
    <dbReference type="NCBI Taxonomy" id="446466"/>
    <lineage>
        <taxon>Bacteria</taxon>
        <taxon>Bacillati</taxon>
        <taxon>Actinomycetota</taxon>
        <taxon>Actinomycetes</taxon>
        <taxon>Micrococcales</taxon>
        <taxon>Cellulomonadaceae</taxon>
        <taxon>Cellulomonas</taxon>
    </lineage>
</organism>